<name>A0A1C3IRA1_9VIBR</name>
<dbReference type="NCBIfam" id="TIGR01777">
    <property type="entry name" value="yfcH"/>
    <property type="match status" value="1"/>
</dbReference>
<accession>A0A1C3IRA1</accession>
<dbReference type="InterPro" id="IPR013549">
    <property type="entry name" value="DUF1731"/>
</dbReference>
<reference evidence="5" key="1">
    <citation type="submission" date="2016-06" db="EMBL/GenBank/DDBJ databases">
        <authorList>
            <person name="Rodrigo-Torres Lidia"/>
            <person name="Arahal R.David."/>
        </authorList>
    </citation>
    <scope>NUCLEOTIDE SEQUENCE [LARGE SCALE GENOMIC DNA]</scope>
    <source>
        <strain evidence="5">CECT 7223</strain>
    </source>
</reference>
<protein>
    <submittedName>
        <fullName evidence="4">Epimerase family protein</fullName>
    </submittedName>
</protein>
<dbReference type="PANTHER" id="PTHR11092:SF0">
    <property type="entry name" value="EPIMERASE FAMILY PROTEIN SDR39U1"/>
    <property type="match status" value="1"/>
</dbReference>
<evidence type="ECO:0000313" key="5">
    <source>
        <dbReference type="Proteomes" id="UP000092876"/>
    </source>
</evidence>
<feature type="domain" description="NAD-dependent epimerase/dehydratase" evidence="2">
    <location>
        <begin position="65"/>
        <end position="282"/>
    </location>
</feature>
<comment type="similarity">
    <text evidence="1">Belongs to the NAD(P)-dependent epimerase/dehydratase family. SDR39U1 subfamily.</text>
</comment>
<dbReference type="InterPro" id="IPR010099">
    <property type="entry name" value="SDR39U1"/>
</dbReference>
<dbReference type="Pfam" id="PF08338">
    <property type="entry name" value="DUF1731"/>
    <property type="match status" value="1"/>
</dbReference>
<dbReference type="InterPro" id="IPR001509">
    <property type="entry name" value="Epimerase_deHydtase"/>
</dbReference>
<dbReference type="SUPFAM" id="SSF51735">
    <property type="entry name" value="NAD(P)-binding Rossmann-fold domains"/>
    <property type="match status" value="1"/>
</dbReference>
<dbReference type="PANTHER" id="PTHR11092">
    <property type="entry name" value="SUGAR NUCLEOTIDE EPIMERASE RELATED"/>
    <property type="match status" value="1"/>
</dbReference>
<evidence type="ECO:0000259" key="3">
    <source>
        <dbReference type="Pfam" id="PF08338"/>
    </source>
</evidence>
<evidence type="ECO:0000313" key="4">
    <source>
        <dbReference type="EMBL" id="SBS63956.1"/>
    </source>
</evidence>
<gene>
    <name evidence="4" type="ORF">VAT7223_01930</name>
</gene>
<feature type="domain" description="DUF1731" evidence="3">
    <location>
        <begin position="315"/>
        <end position="361"/>
    </location>
</feature>
<proteinExistence type="inferred from homology"/>
<evidence type="ECO:0000259" key="2">
    <source>
        <dbReference type="Pfam" id="PF01370"/>
    </source>
</evidence>
<organism evidence="4 5">
    <name type="scientific">Vibrio atlanticus</name>
    <dbReference type="NCBI Taxonomy" id="693153"/>
    <lineage>
        <taxon>Bacteria</taxon>
        <taxon>Pseudomonadati</taxon>
        <taxon>Pseudomonadota</taxon>
        <taxon>Gammaproteobacteria</taxon>
        <taxon>Vibrionales</taxon>
        <taxon>Vibrionaceae</taxon>
        <taxon>Vibrio</taxon>
    </lineage>
</organism>
<sequence length="366" mass="41593">MHKCDSGIHPNLMNLISFFRKLIRRNLGITQLKPTDRYSDFFVLIGVQKQAMSIIMFNREIGMKILLTGGTGFIGSELVKSWNTDDVTLLTRSPEKAKQNLNHLNQNNLHYIQSLDELSDLNDFDVVVNLAGEPIADKRWSAEQKERICNSRWHITEKLVELIHASSNPPQAFISGSAVGYYGDQQQHPFDESLRVEDESFPHKVCAYWEDIAKRAQSDETRVILLRTGIVLGENGGALKKMLMPYKLGVGGPLGSGEQYMPWIHMLDMVRAINHLLSIPHAQGEFNMCAPHPVTNKLFSSTLAKQLRRPHFLFTPKWAMSLLMGESSCLLFDSIRSKPKKLTEMGFIFSYSRIEPALKNLLQHQD</sequence>
<evidence type="ECO:0000256" key="1">
    <source>
        <dbReference type="ARBA" id="ARBA00009353"/>
    </source>
</evidence>
<dbReference type="Gene3D" id="3.40.50.720">
    <property type="entry name" value="NAD(P)-binding Rossmann-like Domain"/>
    <property type="match status" value="1"/>
</dbReference>
<dbReference type="InterPro" id="IPR036291">
    <property type="entry name" value="NAD(P)-bd_dom_sf"/>
</dbReference>
<dbReference type="Proteomes" id="UP000092876">
    <property type="component" value="Unassembled WGS sequence"/>
</dbReference>
<dbReference type="AlphaFoldDB" id="A0A1C3IRA1"/>
<dbReference type="EMBL" id="FLQP01000025">
    <property type="protein sequence ID" value="SBS63956.1"/>
    <property type="molecule type" value="Genomic_DNA"/>
</dbReference>
<dbReference type="Pfam" id="PF01370">
    <property type="entry name" value="Epimerase"/>
    <property type="match status" value="1"/>
</dbReference>